<proteinExistence type="predicted"/>
<comment type="caution">
    <text evidence="3">The sequence shown here is derived from an EMBL/GenBank/DDBJ whole genome shotgun (WGS) entry which is preliminary data.</text>
</comment>
<feature type="region of interest" description="Disordered" evidence="1">
    <location>
        <begin position="222"/>
        <end position="331"/>
    </location>
</feature>
<dbReference type="InParanoid" id="K2S125"/>
<feature type="domain" description="Cell wall mannoprotein PIR1-like C-terminal" evidence="2">
    <location>
        <begin position="120"/>
        <end position="195"/>
    </location>
</feature>
<evidence type="ECO:0000313" key="4">
    <source>
        <dbReference type="Proteomes" id="UP000007129"/>
    </source>
</evidence>
<evidence type="ECO:0000259" key="2">
    <source>
        <dbReference type="Pfam" id="PF22799"/>
    </source>
</evidence>
<evidence type="ECO:0000313" key="3">
    <source>
        <dbReference type="EMBL" id="EKG16219.1"/>
    </source>
</evidence>
<dbReference type="VEuPathDB" id="FungiDB:MPH_06532"/>
<dbReference type="PANTHER" id="PTHR39613">
    <property type="entry name" value="ANCHORED CELL WALL PROTEIN, PUTATIVE (AFU_ORTHOLOGUE AFUA_4G08960)-RELATED"/>
    <property type="match status" value="1"/>
</dbReference>
<dbReference type="InterPro" id="IPR054508">
    <property type="entry name" value="PIR1-like_C"/>
</dbReference>
<organism evidence="3 4">
    <name type="scientific">Macrophomina phaseolina (strain MS6)</name>
    <name type="common">Charcoal rot fungus</name>
    <dbReference type="NCBI Taxonomy" id="1126212"/>
    <lineage>
        <taxon>Eukaryota</taxon>
        <taxon>Fungi</taxon>
        <taxon>Dikarya</taxon>
        <taxon>Ascomycota</taxon>
        <taxon>Pezizomycotina</taxon>
        <taxon>Dothideomycetes</taxon>
        <taxon>Dothideomycetes incertae sedis</taxon>
        <taxon>Botryosphaeriales</taxon>
        <taxon>Botryosphaeriaceae</taxon>
        <taxon>Macrophomina</taxon>
    </lineage>
</organism>
<sequence length="331" mass="35915">MNPSAPNLNFRPSSMRLFTAWRRYKYVPLTRVVASSINGLTLHFLIHLLLSSRIFTSTMKYAVSPLLFSVGSYAAAIKQSQCYFELEASGGALGYVGQTNNGYSRIGGDRSPATYYISNGVITDSTGHGYFSPWANSDFGSDKDKSGAAHSGSFSIGGDGKLFYNGNNKFYACPAEKGEYDIRTYSDGHAKCVDVTFSTNGKCASGENGYGYDKHGHADLKRDDKHNYGDKKYHDGAHGDKHGYGDNGRDNHGDKKHHDSGHNDKNHDGGKGSDGAHGDKHGYGDNGKDSHGDKKHHDSGHNDKNHDGGKGSDGAHKRSYDDIGHVHGDKK</sequence>
<dbReference type="HOGENOM" id="CLU_840836_0_0_1"/>
<dbReference type="OrthoDB" id="4657524at2759"/>
<dbReference type="EMBL" id="AHHD01000283">
    <property type="protein sequence ID" value="EKG16219.1"/>
    <property type="molecule type" value="Genomic_DNA"/>
</dbReference>
<dbReference type="AlphaFoldDB" id="K2S125"/>
<reference evidence="3 4" key="1">
    <citation type="journal article" date="2012" name="BMC Genomics">
        <title>Tools to kill: Genome of one of the most destructive plant pathogenic fungi Macrophomina phaseolina.</title>
        <authorList>
            <person name="Islam M.S."/>
            <person name="Haque M.S."/>
            <person name="Islam M.M."/>
            <person name="Emdad E.M."/>
            <person name="Halim A."/>
            <person name="Hossen Q.M.M."/>
            <person name="Hossain M.Z."/>
            <person name="Ahmed B."/>
            <person name="Rahim S."/>
            <person name="Rahman M.S."/>
            <person name="Alam M.M."/>
            <person name="Hou S."/>
            <person name="Wan X."/>
            <person name="Saito J.A."/>
            <person name="Alam M."/>
        </authorList>
    </citation>
    <scope>NUCLEOTIDE SEQUENCE [LARGE SCALE GENOMIC DNA]</scope>
    <source>
        <strain evidence="3 4">MS6</strain>
    </source>
</reference>
<dbReference type="Proteomes" id="UP000007129">
    <property type="component" value="Unassembled WGS sequence"/>
</dbReference>
<dbReference type="PANTHER" id="PTHR39613:SF1">
    <property type="entry name" value="ANCHORED CELL WALL PROTEIN, PUTATIVE (AFU_ORTHOLOGUE AFUA_4G08960)-RELATED"/>
    <property type="match status" value="1"/>
</dbReference>
<accession>K2S125</accession>
<protein>
    <submittedName>
        <fullName evidence="3">Ubiquitin 3 binding protein But2</fullName>
    </submittedName>
</protein>
<dbReference type="Pfam" id="PF22799">
    <property type="entry name" value="PIR1-like_C"/>
    <property type="match status" value="1"/>
</dbReference>
<name>K2S125_MACPH</name>
<gene>
    <name evidence="3" type="ORF">MPH_06532</name>
</gene>
<evidence type="ECO:0000256" key="1">
    <source>
        <dbReference type="SAM" id="MobiDB-lite"/>
    </source>
</evidence>
<dbReference type="STRING" id="1126212.K2S125"/>
<feature type="non-terminal residue" evidence="3">
    <location>
        <position position="331"/>
    </location>
</feature>